<keyword evidence="1" id="KW-1133">Transmembrane helix</keyword>
<feature type="transmembrane region" description="Helical" evidence="1">
    <location>
        <begin position="50"/>
        <end position="69"/>
    </location>
</feature>
<evidence type="ECO:0000313" key="3">
    <source>
        <dbReference type="Proteomes" id="UP000031197"/>
    </source>
</evidence>
<keyword evidence="3" id="KW-1185">Reference proteome</keyword>
<keyword evidence="1" id="KW-0472">Membrane</keyword>
<protein>
    <submittedName>
        <fullName evidence="2">Uncharacterized protein</fullName>
    </submittedName>
</protein>
<name>A0A0B3Y8G3_9ALTE</name>
<feature type="transmembrane region" description="Helical" evidence="1">
    <location>
        <begin position="81"/>
        <end position="99"/>
    </location>
</feature>
<evidence type="ECO:0000313" key="2">
    <source>
        <dbReference type="EMBL" id="KHT53754.1"/>
    </source>
</evidence>
<organism evidence="2 3">
    <name type="scientific">Alteromonas marina</name>
    <dbReference type="NCBI Taxonomy" id="203795"/>
    <lineage>
        <taxon>Bacteria</taxon>
        <taxon>Pseudomonadati</taxon>
        <taxon>Pseudomonadota</taxon>
        <taxon>Gammaproteobacteria</taxon>
        <taxon>Alteromonadales</taxon>
        <taxon>Alteromonadaceae</taxon>
        <taxon>Alteromonas/Salinimonas group</taxon>
        <taxon>Alteromonas</taxon>
    </lineage>
</organism>
<reference evidence="2 3" key="1">
    <citation type="submission" date="2014-12" db="EMBL/GenBank/DDBJ databases">
        <title>Genome sequencing of Alteromonas marina AD001.</title>
        <authorList>
            <person name="Adrian T.G.S."/>
            <person name="Chan K.G."/>
        </authorList>
    </citation>
    <scope>NUCLEOTIDE SEQUENCE [LARGE SCALE GENOMIC DNA]</scope>
    <source>
        <strain evidence="2 3">AD001</strain>
    </source>
</reference>
<keyword evidence="1" id="KW-0812">Transmembrane</keyword>
<gene>
    <name evidence="2" type="ORF">RJ41_08685</name>
</gene>
<dbReference type="Proteomes" id="UP000031197">
    <property type="component" value="Unassembled WGS sequence"/>
</dbReference>
<accession>A0A0B3Y8G3</accession>
<sequence>MKWNFWVALVLLFLFSNEYLSKFALGLFVGDLGVSNAIDRTFQFASFSSYFFSAGFRAIPFLALAVISVKSHYRHKAAGRFALWLALFGISAFHLFGYWEMQHSLFTNERASSTAAIAVIWIPVWATILLGLGYAILRIAEQILRMFRARA</sequence>
<dbReference type="OrthoDB" id="6336303at2"/>
<evidence type="ECO:0000256" key="1">
    <source>
        <dbReference type="SAM" id="Phobius"/>
    </source>
</evidence>
<comment type="caution">
    <text evidence="2">The sequence shown here is derived from an EMBL/GenBank/DDBJ whole genome shotgun (WGS) entry which is preliminary data.</text>
</comment>
<dbReference type="RefSeq" id="WP_039219438.1">
    <property type="nucleotide sequence ID" value="NZ_JWLW01000013.1"/>
</dbReference>
<dbReference type="AlphaFoldDB" id="A0A0B3Y8G3"/>
<feature type="transmembrane region" description="Helical" evidence="1">
    <location>
        <begin position="119"/>
        <end position="140"/>
    </location>
</feature>
<proteinExistence type="predicted"/>
<dbReference type="EMBL" id="JWLW01000013">
    <property type="protein sequence ID" value="KHT53754.1"/>
    <property type="molecule type" value="Genomic_DNA"/>
</dbReference>